<proteinExistence type="predicted"/>
<feature type="transmembrane region" description="Helical" evidence="2">
    <location>
        <begin position="44"/>
        <end position="65"/>
    </location>
</feature>
<keyword evidence="2" id="KW-0812">Transmembrane</keyword>
<keyword evidence="2" id="KW-1133">Transmembrane helix</keyword>
<keyword evidence="1" id="KW-0175">Coiled coil</keyword>
<dbReference type="EMBL" id="FNCZ01000010">
    <property type="protein sequence ID" value="SDI38120.1"/>
    <property type="molecule type" value="Genomic_DNA"/>
</dbReference>
<evidence type="ECO:0000256" key="1">
    <source>
        <dbReference type="SAM" id="Coils"/>
    </source>
</evidence>
<protein>
    <submittedName>
        <fullName evidence="3">Uncharacterized protein</fullName>
    </submittedName>
</protein>
<reference evidence="4" key="1">
    <citation type="submission" date="2016-10" db="EMBL/GenBank/DDBJ databases">
        <authorList>
            <person name="Varghese N."/>
            <person name="Submissions S."/>
        </authorList>
    </citation>
    <scope>NUCLEOTIDE SEQUENCE [LARGE SCALE GENOMIC DNA]</scope>
    <source>
        <strain evidence="4">DSM 15363</strain>
    </source>
</reference>
<gene>
    <name evidence="3" type="ORF">SAMN04489796_11062</name>
</gene>
<keyword evidence="2" id="KW-0472">Membrane</keyword>
<feature type="coiled-coil region" evidence="1">
    <location>
        <begin position="154"/>
        <end position="181"/>
    </location>
</feature>
<evidence type="ECO:0000256" key="2">
    <source>
        <dbReference type="SAM" id="Phobius"/>
    </source>
</evidence>
<evidence type="ECO:0000313" key="3">
    <source>
        <dbReference type="EMBL" id="SDI38120.1"/>
    </source>
</evidence>
<dbReference type="OrthoDB" id="1247025at2"/>
<dbReference type="Proteomes" id="UP000199492">
    <property type="component" value="Unassembled WGS sequence"/>
</dbReference>
<accession>A0A1G8K5N0</accession>
<dbReference type="RefSeq" id="WP_092470378.1">
    <property type="nucleotide sequence ID" value="NZ_FNCZ01000010.1"/>
</dbReference>
<sequence>MAPIKFEENIKDKLEKRTLTPSSESWSKLSERLDAEDNSSKKPIFWWLSIAAGLIIMIAISTQFFSTNESQNVLPQIVKEDVINEQLNNKQLEPIQKEAIEIVNEDDSIEALKETFPAVKESKIIDHKKVIQKKPEPKTQLANQSQPVEEPVNLNQQEQLNNETQRLLEEAKLKMAVAEAVTTIKSKNTTITDQEIDSLLKIASKELFKDNLKNEILIAVDANTLLMSVEDEMGQSFRSRVFEALKESYETVRTAVADRNH</sequence>
<name>A0A1G8K5N0_9FLAO</name>
<dbReference type="AlphaFoldDB" id="A0A1G8K5N0"/>
<organism evidence="3 4">
    <name type="scientific">Winogradskyella thalassocola</name>
    <dbReference type="NCBI Taxonomy" id="262004"/>
    <lineage>
        <taxon>Bacteria</taxon>
        <taxon>Pseudomonadati</taxon>
        <taxon>Bacteroidota</taxon>
        <taxon>Flavobacteriia</taxon>
        <taxon>Flavobacteriales</taxon>
        <taxon>Flavobacteriaceae</taxon>
        <taxon>Winogradskyella</taxon>
    </lineage>
</organism>
<dbReference type="STRING" id="262004.SAMN04489796_11062"/>
<keyword evidence="4" id="KW-1185">Reference proteome</keyword>
<evidence type="ECO:0000313" key="4">
    <source>
        <dbReference type="Proteomes" id="UP000199492"/>
    </source>
</evidence>